<evidence type="ECO:0000259" key="2">
    <source>
        <dbReference type="PROSITE" id="PS50965"/>
    </source>
</evidence>
<dbReference type="Proteomes" id="UP000634476">
    <property type="component" value="Unassembled WGS sequence"/>
</dbReference>
<protein>
    <recommendedName>
        <fullName evidence="2">NERD domain-containing protein</fullName>
    </recommendedName>
</protein>
<proteinExistence type="predicted"/>
<keyword evidence="1" id="KW-0812">Transmembrane</keyword>
<evidence type="ECO:0000256" key="1">
    <source>
        <dbReference type="SAM" id="Phobius"/>
    </source>
</evidence>
<dbReference type="AlphaFoldDB" id="A0A8J3T454"/>
<keyword evidence="4" id="KW-1185">Reference proteome</keyword>
<dbReference type="EMBL" id="BOOK01000077">
    <property type="protein sequence ID" value="GII05732.1"/>
    <property type="molecule type" value="Genomic_DNA"/>
</dbReference>
<reference evidence="3" key="1">
    <citation type="submission" date="2021-01" db="EMBL/GenBank/DDBJ databases">
        <title>Whole genome shotgun sequence of Planobispora takensis NBRC 109077.</title>
        <authorList>
            <person name="Komaki H."/>
            <person name="Tamura T."/>
        </authorList>
    </citation>
    <scope>NUCLEOTIDE SEQUENCE</scope>
    <source>
        <strain evidence="3">NBRC 109077</strain>
    </source>
</reference>
<comment type="caution">
    <text evidence="3">The sequence shown here is derived from an EMBL/GenBank/DDBJ whole genome shotgun (WGS) entry which is preliminary data.</text>
</comment>
<feature type="domain" description="NERD" evidence="2">
    <location>
        <begin position="81"/>
        <end position="195"/>
    </location>
</feature>
<sequence>MALPRSRTAGAGASAHAQYRARLAEGRRRRLIVRALLAAAAAVVVGSLLGWVAALVAAVLVAIIDALYRWRHHEAVRTWRQGAKGERKTARMLRPLRRRGYAVLHDRALPGSSANVDHLVIGPNGVFVVDSKNWNRNKRITTRGRYVHIGSTWGDAAVKGAVYEARRVAEGLGAALGQPVEVTPVLAIHGPTLPLLRVMKVEGVALLRASQVRHWITRGSARLGEQEVARLAAAAERLFPPYTG</sequence>
<name>A0A8J3T454_9ACTN</name>
<dbReference type="InterPro" id="IPR011528">
    <property type="entry name" value="NERD"/>
</dbReference>
<dbReference type="Pfam" id="PF08378">
    <property type="entry name" value="NERD"/>
    <property type="match status" value="1"/>
</dbReference>
<gene>
    <name evidence="3" type="ORF">Pta02_77400</name>
</gene>
<dbReference type="RefSeq" id="WP_203879938.1">
    <property type="nucleotide sequence ID" value="NZ_BOOK01000077.1"/>
</dbReference>
<evidence type="ECO:0000313" key="3">
    <source>
        <dbReference type="EMBL" id="GII05732.1"/>
    </source>
</evidence>
<keyword evidence="1" id="KW-0472">Membrane</keyword>
<keyword evidence="1" id="KW-1133">Transmembrane helix</keyword>
<organism evidence="3 4">
    <name type="scientific">Planobispora takensis</name>
    <dbReference type="NCBI Taxonomy" id="1367882"/>
    <lineage>
        <taxon>Bacteria</taxon>
        <taxon>Bacillati</taxon>
        <taxon>Actinomycetota</taxon>
        <taxon>Actinomycetes</taxon>
        <taxon>Streptosporangiales</taxon>
        <taxon>Streptosporangiaceae</taxon>
        <taxon>Planobispora</taxon>
    </lineage>
</organism>
<dbReference type="PROSITE" id="PS50965">
    <property type="entry name" value="NERD"/>
    <property type="match status" value="1"/>
</dbReference>
<accession>A0A8J3T454</accession>
<feature type="transmembrane region" description="Helical" evidence="1">
    <location>
        <begin position="31"/>
        <end position="64"/>
    </location>
</feature>
<evidence type="ECO:0000313" key="4">
    <source>
        <dbReference type="Proteomes" id="UP000634476"/>
    </source>
</evidence>